<proteinExistence type="predicted"/>
<dbReference type="Proteomes" id="UP000095286">
    <property type="component" value="Unplaced"/>
</dbReference>
<reference evidence="2" key="1">
    <citation type="submission" date="2016-11" db="UniProtKB">
        <authorList>
            <consortium name="WormBaseParasite"/>
        </authorList>
    </citation>
    <scope>IDENTIFICATION</scope>
    <source>
        <strain evidence="2">KR3021</strain>
    </source>
</reference>
<organism evidence="1 2">
    <name type="scientific">Rhabditophanes sp. KR3021</name>
    <dbReference type="NCBI Taxonomy" id="114890"/>
    <lineage>
        <taxon>Eukaryota</taxon>
        <taxon>Metazoa</taxon>
        <taxon>Ecdysozoa</taxon>
        <taxon>Nematoda</taxon>
        <taxon>Chromadorea</taxon>
        <taxon>Rhabditida</taxon>
        <taxon>Tylenchina</taxon>
        <taxon>Panagrolaimomorpha</taxon>
        <taxon>Strongyloidoidea</taxon>
        <taxon>Alloionematidae</taxon>
        <taxon>Rhabditophanes</taxon>
    </lineage>
</organism>
<sequence length="339" mass="37841">MSGEKDQNKSRSEVGSITVKQQMIAAGVGAGITSLTMTPMDVVKIRLQRQMHAIPREECFLYYNGLMEHVCSSCKLPNTKQIDCQWFDRPGNFRGTFDAFRKIVKNEGIFSLWSGLPPTIVSAIPTTVLYYSAYDQINLYLQKHLGDYSLIPLFSGSFARFVVVTAVAPIEMIRTKMQSEALSYKNVRQAMMSTIKSDGIRSLWRGWSATVVRDIPFSGIYWCSYEFLNKSIRKWRNQNEKTFVVNAFCGFVCGGLAGALTTPFDVVKTHKEITLGSGKSKTTITSTREALGSICRLQGASKLFTGIVPRIAKVSPACAIMISCYEYFKSYFAGLNTNV</sequence>
<name>A0AC35UBH3_9BILA</name>
<protein>
    <submittedName>
        <fullName evidence="2">Mitochondrial carrier protein</fullName>
    </submittedName>
</protein>
<dbReference type="WBParaSite" id="RSKR_0000922900.1">
    <property type="protein sequence ID" value="RSKR_0000922900.1"/>
    <property type="gene ID" value="RSKR_0000922900"/>
</dbReference>
<evidence type="ECO:0000313" key="2">
    <source>
        <dbReference type="WBParaSite" id="RSKR_0000922900.1"/>
    </source>
</evidence>
<evidence type="ECO:0000313" key="1">
    <source>
        <dbReference type="Proteomes" id="UP000095286"/>
    </source>
</evidence>
<accession>A0AC35UBH3</accession>